<evidence type="ECO:0000259" key="2">
    <source>
        <dbReference type="Pfam" id="PF11258"/>
    </source>
</evidence>
<evidence type="ECO:0000259" key="3">
    <source>
        <dbReference type="Pfam" id="PF17479"/>
    </source>
</evidence>
<feature type="region of interest" description="Disordered" evidence="1">
    <location>
        <begin position="28"/>
        <end position="60"/>
    </location>
</feature>
<dbReference type="SUPFAM" id="SSF159774">
    <property type="entry name" value="YerB-like"/>
    <property type="match status" value="1"/>
</dbReference>
<dbReference type="KEGG" id="bacg:D2962_06375"/>
<organism evidence="4 5">
    <name type="scientific">Biomaibacter acetigenes</name>
    <dbReference type="NCBI Taxonomy" id="2316383"/>
    <lineage>
        <taxon>Bacteria</taxon>
        <taxon>Bacillati</taxon>
        <taxon>Bacillota</taxon>
        <taxon>Clostridia</taxon>
        <taxon>Thermosediminibacterales</taxon>
        <taxon>Tepidanaerobacteraceae</taxon>
        <taxon>Biomaibacter</taxon>
    </lineage>
</organism>
<evidence type="ECO:0000313" key="4">
    <source>
        <dbReference type="EMBL" id="AYO30294.1"/>
    </source>
</evidence>
<feature type="domain" description="DUF3048" evidence="3">
    <location>
        <begin position="230"/>
        <end position="340"/>
    </location>
</feature>
<sequence>MLRNRWIVFALILLILFLQSGCGKKNVNTPAQNPTNAGEGPKQTVESSPPEPPESPKAVNPLTGLADMDVKYINQRPLAVMVENEYHARPQSGLDKASVVYEILAEGGITRFLALFLGEDIDEIGPIRSARPYFIDYAMEYNSIYIHYGASPQGYSDLKELKINDIDGIYDGVTFWRDSSRKEPHNAYSSTEKMLRTSEKRGYLKPVDLKVWDFNEQDAPPQGEALEKFKLTYFNNYSVSYTYDAAKKTYERYINGKPHTDRKTGEPIFVKNIIIQYVNARVIDKVGRLEMKTTGSGKAYYISDGFCEEIKWKKDSRSSRTVYTLTDGTELKINPGNTWIQVMPQWGKFEKGEEQ</sequence>
<evidence type="ECO:0000256" key="1">
    <source>
        <dbReference type="SAM" id="MobiDB-lite"/>
    </source>
</evidence>
<dbReference type="Pfam" id="PF11258">
    <property type="entry name" value="DUF3048"/>
    <property type="match status" value="1"/>
</dbReference>
<dbReference type="InterPro" id="IPR023158">
    <property type="entry name" value="YerB-like_sf"/>
</dbReference>
<feature type="domain" description="DUF3048" evidence="2">
    <location>
        <begin position="62"/>
        <end position="203"/>
    </location>
</feature>
<accession>A0A3G2R450</accession>
<dbReference type="InterPro" id="IPR021416">
    <property type="entry name" value="DUF3048_N"/>
</dbReference>
<proteinExistence type="predicted"/>
<dbReference type="Gene3D" id="3.50.90.10">
    <property type="entry name" value="YerB-like"/>
    <property type="match status" value="1"/>
</dbReference>
<gene>
    <name evidence="4" type="ORF">D2962_06375</name>
</gene>
<dbReference type="InterPro" id="IPR035328">
    <property type="entry name" value="DUF3048_C"/>
</dbReference>
<protein>
    <submittedName>
        <fullName evidence="4">DUF3048 domain-containing protein</fullName>
    </submittedName>
</protein>
<dbReference type="Pfam" id="PF17479">
    <property type="entry name" value="DUF3048_C"/>
    <property type="match status" value="1"/>
</dbReference>
<dbReference type="RefSeq" id="WP_122014520.1">
    <property type="nucleotide sequence ID" value="NZ_CP033169.1"/>
</dbReference>
<evidence type="ECO:0000313" key="5">
    <source>
        <dbReference type="Proteomes" id="UP000280960"/>
    </source>
</evidence>
<name>A0A3G2R450_9FIRM</name>
<dbReference type="AlphaFoldDB" id="A0A3G2R450"/>
<dbReference type="Proteomes" id="UP000280960">
    <property type="component" value="Chromosome"/>
</dbReference>
<dbReference type="EMBL" id="CP033169">
    <property type="protein sequence ID" value="AYO30294.1"/>
    <property type="molecule type" value="Genomic_DNA"/>
</dbReference>
<reference evidence="4 5" key="1">
    <citation type="submission" date="2018-10" db="EMBL/GenBank/DDBJ databases">
        <authorList>
            <person name="Zhang X."/>
        </authorList>
    </citation>
    <scope>NUCLEOTIDE SEQUENCE [LARGE SCALE GENOMIC DNA]</scope>
    <source>
        <strain evidence="4 5">SK-G1</strain>
    </source>
</reference>
<keyword evidence="5" id="KW-1185">Reference proteome</keyword>